<dbReference type="InterPro" id="IPR051395">
    <property type="entry name" value="Cytochrome_c_Peroxidase/MauG"/>
</dbReference>
<dbReference type="EMBL" id="FWZT01000044">
    <property type="protein sequence ID" value="SMF83076.1"/>
    <property type="molecule type" value="Genomic_DNA"/>
</dbReference>
<keyword evidence="9" id="KW-0575">Peroxidase</keyword>
<evidence type="ECO:0000256" key="2">
    <source>
        <dbReference type="ARBA" id="ARBA00022617"/>
    </source>
</evidence>
<evidence type="ECO:0000256" key="4">
    <source>
        <dbReference type="ARBA" id="ARBA00022729"/>
    </source>
</evidence>
<proteinExistence type="predicted"/>
<feature type="domain" description="Cytochrome c" evidence="8">
    <location>
        <begin position="232"/>
        <end position="354"/>
    </location>
</feature>
<dbReference type="RefSeq" id="WP_132326228.1">
    <property type="nucleotide sequence ID" value="NZ_FWZT01000044.1"/>
</dbReference>
<comment type="subcellular location">
    <subcellularLocation>
        <location evidence="1">Cell envelope</location>
    </subcellularLocation>
</comment>
<dbReference type="PROSITE" id="PS51007">
    <property type="entry name" value="CYTC"/>
    <property type="match status" value="1"/>
</dbReference>
<keyword evidence="3 7" id="KW-0479">Metal-binding</keyword>
<evidence type="ECO:0000256" key="3">
    <source>
        <dbReference type="ARBA" id="ARBA00022723"/>
    </source>
</evidence>
<keyword evidence="4" id="KW-0732">Signal</keyword>
<dbReference type="AlphaFoldDB" id="A0A1Y6CRE5"/>
<dbReference type="Proteomes" id="UP000192907">
    <property type="component" value="Unassembled WGS sequence"/>
</dbReference>
<dbReference type="InterPro" id="IPR036909">
    <property type="entry name" value="Cyt_c-like_dom_sf"/>
</dbReference>
<dbReference type="OrthoDB" id="9805202at2"/>
<sequence length="371" mass="40641">MKSIKQFFVLAPLLSLEFSCGIVEELQEEEGSVLLETTEISADVSLTLPEESYDYAFTFGGMRLAEQDNTPSDNPITDAGATLGRVLFYDTLLSLNETVSCGTCHIQSLGFADNLALSVGFDGELTGRNSMGLANARFYENGKFFWDERADSLEEQVLMPIQDSKEMGLSIDEAVLRVSEASYYASLFEAAFGDSTVTEERMSYALAQFVRSIAGFPAEALTDRRATGDLDSEVLAGKRLFFSREASCGRCHGGASLTTDQARDNGLEIFDDLGVFTATGDSDDIGEFKVPSLVNIGLTAPYMHDGRFETLREVVEHYSSGIQENDNLSNRIAENLTLSDGESDSLVAYLESLTNTNLTTNPKWSDPFVRQ</sequence>
<dbReference type="PANTHER" id="PTHR30600">
    <property type="entry name" value="CYTOCHROME C PEROXIDASE-RELATED"/>
    <property type="match status" value="1"/>
</dbReference>
<reference evidence="10" key="1">
    <citation type="submission" date="2017-04" db="EMBL/GenBank/DDBJ databases">
        <authorList>
            <person name="Varghese N."/>
            <person name="Submissions S."/>
        </authorList>
    </citation>
    <scope>NUCLEOTIDE SEQUENCE [LARGE SCALE GENOMIC DNA]</scope>
    <source>
        <strain evidence="10">RKEM611</strain>
    </source>
</reference>
<dbReference type="GO" id="GO:0020037">
    <property type="term" value="F:heme binding"/>
    <property type="evidence" value="ECO:0007669"/>
    <property type="project" value="InterPro"/>
</dbReference>
<accession>A0A1Y6CRE5</accession>
<dbReference type="SUPFAM" id="SSF46626">
    <property type="entry name" value="Cytochrome c"/>
    <property type="match status" value="2"/>
</dbReference>
<keyword evidence="6 7" id="KW-0408">Iron</keyword>
<gene>
    <name evidence="9" type="ORF">SAMN06296036_14417</name>
</gene>
<protein>
    <submittedName>
        <fullName evidence="9">Cytochrome c peroxidase</fullName>
    </submittedName>
</protein>
<dbReference type="GO" id="GO:0004130">
    <property type="term" value="F:cytochrome-c peroxidase activity"/>
    <property type="evidence" value="ECO:0007669"/>
    <property type="project" value="TreeGrafter"/>
</dbReference>
<evidence type="ECO:0000256" key="6">
    <source>
        <dbReference type="ARBA" id="ARBA00023004"/>
    </source>
</evidence>
<dbReference type="GO" id="GO:0009055">
    <property type="term" value="F:electron transfer activity"/>
    <property type="evidence" value="ECO:0007669"/>
    <property type="project" value="InterPro"/>
</dbReference>
<evidence type="ECO:0000256" key="1">
    <source>
        <dbReference type="ARBA" id="ARBA00004196"/>
    </source>
</evidence>
<organism evidence="9 10">
    <name type="scientific">Pseudobacteriovorax antillogorgiicola</name>
    <dbReference type="NCBI Taxonomy" id="1513793"/>
    <lineage>
        <taxon>Bacteria</taxon>
        <taxon>Pseudomonadati</taxon>
        <taxon>Bdellovibrionota</taxon>
        <taxon>Oligoflexia</taxon>
        <taxon>Oligoflexales</taxon>
        <taxon>Pseudobacteriovoracaceae</taxon>
        <taxon>Pseudobacteriovorax</taxon>
    </lineage>
</organism>
<keyword evidence="10" id="KW-1185">Reference proteome</keyword>
<keyword evidence="2 7" id="KW-0349">Heme</keyword>
<name>A0A1Y6CRE5_9BACT</name>
<dbReference type="PANTHER" id="PTHR30600:SF10">
    <property type="entry name" value="BLL6722 PROTEIN"/>
    <property type="match status" value="1"/>
</dbReference>
<evidence type="ECO:0000256" key="7">
    <source>
        <dbReference type="PROSITE-ProRule" id="PRU00433"/>
    </source>
</evidence>
<dbReference type="STRING" id="1513793.SAMN06296036_14417"/>
<dbReference type="InterPro" id="IPR009056">
    <property type="entry name" value="Cyt_c-like_dom"/>
</dbReference>
<evidence type="ECO:0000313" key="9">
    <source>
        <dbReference type="EMBL" id="SMF83076.1"/>
    </source>
</evidence>
<evidence type="ECO:0000256" key="5">
    <source>
        <dbReference type="ARBA" id="ARBA00023002"/>
    </source>
</evidence>
<dbReference type="GO" id="GO:0046872">
    <property type="term" value="F:metal ion binding"/>
    <property type="evidence" value="ECO:0007669"/>
    <property type="project" value="UniProtKB-KW"/>
</dbReference>
<evidence type="ECO:0000313" key="10">
    <source>
        <dbReference type="Proteomes" id="UP000192907"/>
    </source>
</evidence>
<dbReference type="Gene3D" id="1.10.760.10">
    <property type="entry name" value="Cytochrome c-like domain"/>
    <property type="match status" value="2"/>
</dbReference>
<dbReference type="GO" id="GO:0030313">
    <property type="term" value="C:cell envelope"/>
    <property type="evidence" value="ECO:0007669"/>
    <property type="project" value="UniProtKB-SubCell"/>
</dbReference>
<keyword evidence="5" id="KW-0560">Oxidoreductase</keyword>
<dbReference type="InterPro" id="IPR004852">
    <property type="entry name" value="Di-haem_cyt_c_peroxidsae"/>
</dbReference>
<evidence type="ECO:0000259" key="8">
    <source>
        <dbReference type="PROSITE" id="PS51007"/>
    </source>
</evidence>
<dbReference type="Pfam" id="PF03150">
    <property type="entry name" value="CCP_MauG"/>
    <property type="match status" value="1"/>
</dbReference>